<evidence type="ECO:0000313" key="6">
    <source>
        <dbReference type="EMBL" id="GIU49310.1"/>
    </source>
</evidence>
<evidence type="ECO:0000256" key="2">
    <source>
        <dbReference type="ARBA" id="ARBA00023125"/>
    </source>
</evidence>
<dbReference type="PROSITE" id="PS01081">
    <property type="entry name" value="HTH_TETR_1"/>
    <property type="match status" value="1"/>
</dbReference>
<dbReference type="InterPro" id="IPR001647">
    <property type="entry name" value="HTH_TetR"/>
</dbReference>
<evidence type="ECO:0000259" key="5">
    <source>
        <dbReference type="PROSITE" id="PS50977"/>
    </source>
</evidence>
<comment type="caution">
    <text evidence="6">The sequence shown here is derived from an EMBL/GenBank/DDBJ whole genome shotgun (WGS) entry which is preliminary data.</text>
</comment>
<dbReference type="EMBL" id="BPEY01000067">
    <property type="protein sequence ID" value="GIU49310.1"/>
    <property type="molecule type" value="Genomic_DNA"/>
</dbReference>
<dbReference type="PANTHER" id="PTHR30055">
    <property type="entry name" value="HTH-TYPE TRANSCRIPTIONAL REGULATOR RUTR"/>
    <property type="match status" value="1"/>
</dbReference>
<evidence type="ECO:0000256" key="3">
    <source>
        <dbReference type="ARBA" id="ARBA00023163"/>
    </source>
</evidence>
<accession>A0ABQ4PMB4</accession>
<feature type="domain" description="HTH tetR-type" evidence="5">
    <location>
        <begin position="1"/>
        <end position="49"/>
    </location>
</feature>
<dbReference type="Pfam" id="PF17935">
    <property type="entry name" value="TetR_C_27"/>
    <property type="match status" value="1"/>
</dbReference>
<dbReference type="InterPro" id="IPR050109">
    <property type="entry name" value="HTH-type_TetR-like_transc_reg"/>
</dbReference>
<sequence length="179" mass="20693">MPLQKFGPKKTTVIDVARALNVSHGTVYRHFSTKAELHEAITLRWLAQVTAPLTTIISKQESADLKLREWFQMLTKIKRSIFNGDPELFESYLHLARETPEHVKSKHVLFLLSQIEGILKDGVDEGCFEINDCTVIARCLFFGTVRYHHPLHALDWKSESIEEEFTQLFSLLEKSIRKK</sequence>
<keyword evidence="7" id="KW-1185">Reference proteome</keyword>
<evidence type="ECO:0000256" key="4">
    <source>
        <dbReference type="PROSITE-ProRule" id="PRU00335"/>
    </source>
</evidence>
<dbReference type="SUPFAM" id="SSF46689">
    <property type="entry name" value="Homeodomain-like"/>
    <property type="match status" value="1"/>
</dbReference>
<keyword evidence="2 4" id="KW-0238">DNA-binding</keyword>
<gene>
    <name evidence="6" type="ORF">TUM4438_32640</name>
</gene>
<name>A0ABQ4PMB4_9GAMM</name>
<protein>
    <submittedName>
        <fullName evidence="6">TetR family transcriptional regulator</fullName>
    </submittedName>
</protein>
<dbReference type="Gene3D" id="1.10.357.10">
    <property type="entry name" value="Tetracycline Repressor, domain 2"/>
    <property type="match status" value="1"/>
</dbReference>
<dbReference type="PROSITE" id="PS50977">
    <property type="entry name" value="HTH_TETR_2"/>
    <property type="match status" value="1"/>
</dbReference>
<evidence type="ECO:0000256" key="1">
    <source>
        <dbReference type="ARBA" id="ARBA00023015"/>
    </source>
</evidence>
<reference evidence="6" key="1">
    <citation type="submission" date="2021-05" db="EMBL/GenBank/DDBJ databases">
        <title>Molecular characterization for Shewanella algae harboring chromosomal blaOXA-55-like strains isolated from clinical and environment sample.</title>
        <authorList>
            <person name="Ohama Y."/>
            <person name="Aoki K."/>
            <person name="Harada S."/>
            <person name="Moriya K."/>
            <person name="Ishii Y."/>
            <person name="Tateda K."/>
        </authorList>
    </citation>
    <scope>NUCLEOTIDE SEQUENCE</scope>
    <source>
        <strain evidence="6">JCM 11563</strain>
    </source>
</reference>
<organism evidence="6 7">
    <name type="scientific">Shewanella sairae</name>
    <dbReference type="NCBI Taxonomy" id="190310"/>
    <lineage>
        <taxon>Bacteria</taxon>
        <taxon>Pseudomonadati</taxon>
        <taxon>Pseudomonadota</taxon>
        <taxon>Gammaproteobacteria</taxon>
        <taxon>Alteromonadales</taxon>
        <taxon>Shewanellaceae</taxon>
        <taxon>Shewanella</taxon>
    </lineage>
</organism>
<dbReference type="RefSeq" id="WP_220782227.1">
    <property type="nucleotide sequence ID" value="NZ_BPEY01000067.1"/>
</dbReference>
<dbReference type="Proteomes" id="UP000887104">
    <property type="component" value="Unassembled WGS sequence"/>
</dbReference>
<keyword evidence="3" id="KW-0804">Transcription</keyword>
<dbReference type="InterPro" id="IPR041478">
    <property type="entry name" value="TetR_C_27"/>
</dbReference>
<dbReference type="InterPro" id="IPR009057">
    <property type="entry name" value="Homeodomain-like_sf"/>
</dbReference>
<keyword evidence="1" id="KW-0805">Transcription regulation</keyword>
<dbReference type="InterPro" id="IPR023772">
    <property type="entry name" value="DNA-bd_HTH_TetR-type_CS"/>
</dbReference>
<evidence type="ECO:0000313" key="7">
    <source>
        <dbReference type="Proteomes" id="UP000887104"/>
    </source>
</evidence>
<feature type="DNA-binding region" description="H-T-H motif" evidence="4">
    <location>
        <begin position="12"/>
        <end position="31"/>
    </location>
</feature>
<dbReference type="Pfam" id="PF00440">
    <property type="entry name" value="TetR_N"/>
    <property type="match status" value="1"/>
</dbReference>
<proteinExistence type="predicted"/>
<dbReference type="PANTHER" id="PTHR30055:SF151">
    <property type="entry name" value="TRANSCRIPTIONAL REGULATORY PROTEIN"/>
    <property type="match status" value="1"/>
</dbReference>